<feature type="transmembrane region" description="Helical" evidence="5">
    <location>
        <begin position="153"/>
        <end position="171"/>
    </location>
</feature>
<protein>
    <submittedName>
        <fullName evidence="7">Drug/metabolite transporter (DMT)-like permease</fullName>
    </submittedName>
</protein>
<comment type="caution">
    <text evidence="7">The sequence shown here is derived from an EMBL/GenBank/DDBJ whole genome shotgun (WGS) entry which is preliminary data.</text>
</comment>
<feature type="transmembrane region" description="Helical" evidence="5">
    <location>
        <begin position="36"/>
        <end position="57"/>
    </location>
</feature>
<gene>
    <name evidence="7" type="ORF">FHS57_000887</name>
</gene>
<evidence type="ECO:0000313" key="8">
    <source>
        <dbReference type="Proteomes" id="UP000541352"/>
    </source>
</evidence>
<evidence type="ECO:0000256" key="4">
    <source>
        <dbReference type="ARBA" id="ARBA00023136"/>
    </source>
</evidence>
<keyword evidence="2 5" id="KW-0812">Transmembrane</keyword>
<comment type="subcellular location">
    <subcellularLocation>
        <location evidence="1">Membrane</location>
        <topology evidence="1">Multi-pass membrane protein</topology>
    </subcellularLocation>
</comment>
<dbReference type="PANTHER" id="PTHR22911">
    <property type="entry name" value="ACYL-MALONYL CONDENSING ENZYME-RELATED"/>
    <property type="match status" value="1"/>
</dbReference>
<feature type="transmembrane region" description="Helical" evidence="5">
    <location>
        <begin position="69"/>
        <end position="87"/>
    </location>
</feature>
<evidence type="ECO:0000256" key="2">
    <source>
        <dbReference type="ARBA" id="ARBA00022692"/>
    </source>
</evidence>
<reference evidence="7 8" key="1">
    <citation type="submission" date="2020-08" db="EMBL/GenBank/DDBJ databases">
        <title>Genomic Encyclopedia of Type Strains, Phase IV (KMG-IV): sequencing the most valuable type-strain genomes for metagenomic binning, comparative biology and taxonomic classification.</title>
        <authorList>
            <person name="Goeker M."/>
        </authorList>
    </citation>
    <scope>NUCLEOTIDE SEQUENCE [LARGE SCALE GENOMIC DNA]</scope>
    <source>
        <strain evidence="7 8">DSM 17976</strain>
    </source>
</reference>
<keyword evidence="3 5" id="KW-1133">Transmembrane helix</keyword>
<dbReference type="Pfam" id="PF00892">
    <property type="entry name" value="EamA"/>
    <property type="match status" value="1"/>
</dbReference>
<dbReference type="InterPro" id="IPR037185">
    <property type="entry name" value="EmrE-like"/>
</dbReference>
<feature type="transmembrane region" description="Helical" evidence="5">
    <location>
        <begin position="279"/>
        <end position="297"/>
    </location>
</feature>
<dbReference type="EMBL" id="JACIBY010000001">
    <property type="protein sequence ID" value="MBB3836905.1"/>
    <property type="molecule type" value="Genomic_DNA"/>
</dbReference>
<feature type="transmembrane region" description="Helical" evidence="5">
    <location>
        <begin position="225"/>
        <end position="242"/>
    </location>
</feature>
<proteinExistence type="predicted"/>
<keyword evidence="4 5" id="KW-0472">Membrane</keyword>
<dbReference type="AlphaFoldDB" id="A0A7W5ZHU8"/>
<organism evidence="7 8">
    <name type="scientific">Runella defluvii</name>
    <dbReference type="NCBI Taxonomy" id="370973"/>
    <lineage>
        <taxon>Bacteria</taxon>
        <taxon>Pseudomonadati</taxon>
        <taxon>Bacteroidota</taxon>
        <taxon>Cytophagia</taxon>
        <taxon>Cytophagales</taxon>
        <taxon>Spirosomataceae</taxon>
        <taxon>Runella</taxon>
    </lineage>
</organism>
<evidence type="ECO:0000256" key="3">
    <source>
        <dbReference type="ARBA" id="ARBA00022989"/>
    </source>
</evidence>
<evidence type="ECO:0000259" key="6">
    <source>
        <dbReference type="Pfam" id="PF00892"/>
    </source>
</evidence>
<feature type="transmembrane region" description="Helical" evidence="5">
    <location>
        <begin position="254"/>
        <end position="273"/>
    </location>
</feature>
<evidence type="ECO:0000256" key="1">
    <source>
        <dbReference type="ARBA" id="ARBA00004141"/>
    </source>
</evidence>
<dbReference type="SUPFAM" id="SSF103481">
    <property type="entry name" value="Multidrug resistance efflux transporter EmrE"/>
    <property type="match status" value="2"/>
</dbReference>
<dbReference type="PANTHER" id="PTHR22911:SF6">
    <property type="entry name" value="SOLUTE CARRIER FAMILY 35 MEMBER G1"/>
    <property type="match status" value="1"/>
</dbReference>
<feature type="transmembrane region" description="Helical" evidence="5">
    <location>
        <begin position="99"/>
        <end position="117"/>
    </location>
</feature>
<evidence type="ECO:0000313" key="7">
    <source>
        <dbReference type="EMBL" id="MBB3836905.1"/>
    </source>
</evidence>
<dbReference type="GO" id="GO:0016020">
    <property type="term" value="C:membrane"/>
    <property type="evidence" value="ECO:0007669"/>
    <property type="project" value="UniProtKB-SubCell"/>
</dbReference>
<dbReference type="RefSeq" id="WP_310586963.1">
    <property type="nucleotide sequence ID" value="NZ_JACIBY010000001.1"/>
</dbReference>
<dbReference type="Proteomes" id="UP000541352">
    <property type="component" value="Unassembled WGS sequence"/>
</dbReference>
<name>A0A7W5ZHU8_9BACT</name>
<feature type="transmembrane region" description="Helical" evidence="5">
    <location>
        <begin position="124"/>
        <end position="141"/>
    </location>
</feature>
<sequence>MKNNFSPSSSGLLSMLFAAFCFSVSGACTRVLGKHISSVELVFFRNIIGVLFVLFSVLQRPLVQTGGRLGLLVFRGIIGTLALYLFFFAVTKIGLAEAITYQQSYPVFLALIGVLFLKEKLSTPVWWAIFIGFSGICFIFLPQFHTDFLSLKHHALGLTNAIMTALAYMSIAQLAGYYDSRSIVLSFMLSGILMPMLSLGLGEMVDAPEWSFLIAKYVQPAGTDWLWIALLAISALLGQIFLTKAFTYGKSAEVAAIGYSNIVFSVIFGIFLGDALPATLSWFGIVLIIVSGILIAFQKGKKVAH</sequence>
<dbReference type="InterPro" id="IPR000620">
    <property type="entry name" value="EamA_dom"/>
</dbReference>
<feature type="domain" description="EamA" evidence="6">
    <location>
        <begin position="10"/>
        <end position="140"/>
    </location>
</feature>
<keyword evidence="8" id="KW-1185">Reference proteome</keyword>
<dbReference type="PROSITE" id="PS51257">
    <property type="entry name" value="PROKAR_LIPOPROTEIN"/>
    <property type="match status" value="1"/>
</dbReference>
<accession>A0A7W5ZHU8</accession>
<feature type="transmembrane region" description="Helical" evidence="5">
    <location>
        <begin position="183"/>
        <end position="205"/>
    </location>
</feature>
<evidence type="ECO:0000256" key="5">
    <source>
        <dbReference type="SAM" id="Phobius"/>
    </source>
</evidence>